<feature type="signal peptide" evidence="1">
    <location>
        <begin position="1"/>
        <end position="26"/>
    </location>
</feature>
<organism evidence="2 3">
    <name type="scientific">Burkholderia lata (strain ATCC 17760 / DSM 23089 / LMG 22485 / NCIMB 9086 / R18194 / 383)</name>
    <dbReference type="NCBI Taxonomy" id="482957"/>
    <lineage>
        <taxon>Bacteria</taxon>
        <taxon>Pseudomonadati</taxon>
        <taxon>Pseudomonadota</taxon>
        <taxon>Betaproteobacteria</taxon>
        <taxon>Burkholderiales</taxon>
        <taxon>Burkholderiaceae</taxon>
        <taxon>Burkholderia</taxon>
        <taxon>Burkholderia cepacia complex</taxon>
    </lineage>
</organism>
<dbReference type="RefSeq" id="WP_174967324.1">
    <property type="nucleotide sequence ID" value="NZ_CABVPU010000002.1"/>
</dbReference>
<sequence length="446" mass="46042">MKIFERSLLNMSFCIGIASCGSHALAAGIESDYQQIPGDISVSGAQAVLTSTITLGSPAWVYVQSDGRIIPSGASIAAMSITADGAAISNTSIVDWSQTTNAQQHSFNTIGAAYLGAGTHVVKLTASTINGAAFNVGAGTNLSVMTSPAQAVSVSKLSQDTGALSFDTANIKVGTPLPNQSLLSQTINVGGQAAVAMASGRAFLYGLAGDPLTAIYLNGQEPANNIGSWADNDMYKGAENQAPFFNHAFYPQLPNQSIISWNASALPYCEDGGCSGSVDNVQYKVGADSTLVTLYGGMSVAGAYSTSSSPYNRTNYIGVGSTQGWPGVPATGTDVVLAQVQITVPSGHNGIVLISGKSRVQGDQSDQGGTVSMWITVDGVRRGSTGVQQLAYPNGASTRTIGASYLSSAPAERLAPGSHTITLYGRADGNFKHLAMTRDLPLIWFD</sequence>
<feature type="chain" id="PRO_5027079786" description="Lipoprotein" evidence="1">
    <location>
        <begin position="27"/>
        <end position="446"/>
    </location>
</feature>
<reference evidence="2 3" key="1">
    <citation type="submission" date="2019-09" db="EMBL/GenBank/DDBJ databases">
        <authorList>
            <person name="Depoorter E."/>
        </authorList>
    </citation>
    <scope>NUCLEOTIDE SEQUENCE [LARGE SCALE GENOMIC DNA]</scope>
    <source>
        <strain evidence="2">R-15945</strain>
    </source>
</reference>
<name>A0A6P2HIL9_BURL3</name>
<evidence type="ECO:0000313" key="2">
    <source>
        <dbReference type="EMBL" id="VWB16479.1"/>
    </source>
</evidence>
<dbReference type="AlphaFoldDB" id="A0A6P2HIL9"/>
<evidence type="ECO:0008006" key="4">
    <source>
        <dbReference type="Google" id="ProtNLM"/>
    </source>
</evidence>
<evidence type="ECO:0000313" key="3">
    <source>
        <dbReference type="Proteomes" id="UP000494174"/>
    </source>
</evidence>
<protein>
    <recommendedName>
        <fullName evidence="4">Lipoprotein</fullName>
    </recommendedName>
</protein>
<accession>A0A6P2HIL9</accession>
<evidence type="ECO:0000256" key="1">
    <source>
        <dbReference type="SAM" id="SignalP"/>
    </source>
</evidence>
<dbReference type="PROSITE" id="PS51257">
    <property type="entry name" value="PROKAR_LIPOPROTEIN"/>
    <property type="match status" value="1"/>
</dbReference>
<gene>
    <name evidence="2" type="ORF">BLA15945_00612</name>
</gene>
<keyword evidence="1" id="KW-0732">Signal</keyword>
<dbReference type="Proteomes" id="UP000494174">
    <property type="component" value="Unassembled WGS sequence"/>
</dbReference>
<proteinExistence type="predicted"/>
<dbReference type="EMBL" id="CABVPU010000002">
    <property type="protein sequence ID" value="VWB16479.1"/>
    <property type="molecule type" value="Genomic_DNA"/>
</dbReference>